<proteinExistence type="predicted"/>
<dbReference type="EMBL" id="KL363266">
    <property type="protein sequence ID" value="KFD49623.1"/>
    <property type="molecule type" value="Genomic_DNA"/>
</dbReference>
<protein>
    <recommendedName>
        <fullName evidence="3">GIY-YIG domain-containing protein</fullName>
    </recommendedName>
</protein>
<sequence length="128" mass="14857">MVVPSQNVPLLVLPYYKGLREKIRWMGKEIGFKVFFKCSSTLRSMVRHDETWLPPEEKPGVVYEVMFSRSASYTGETGNSLSQRFNQHLSCLSHYKNTLSDLCRKETRCWGRHRKTESHAAMDEAIKA</sequence>
<dbReference type="Proteomes" id="UP000030764">
    <property type="component" value="Unassembled WGS sequence"/>
</dbReference>
<dbReference type="AlphaFoldDB" id="A0A085LXC7"/>
<reference evidence="1 2" key="1">
    <citation type="journal article" date="2014" name="Nat. Genet.">
        <title>Genome and transcriptome of the porcine whipworm Trichuris suis.</title>
        <authorList>
            <person name="Jex A.R."/>
            <person name="Nejsum P."/>
            <person name="Schwarz E.M."/>
            <person name="Hu L."/>
            <person name="Young N.D."/>
            <person name="Hall R.S."/>
            <person name="Korhonen P.K."/>
            <person name="Liao S."/>
            <person name="Thamsborg S."/>
            <person name="Xia J."/>
            <person name="Xu P."/>
            <person name="Wang S."/>
            <person name="Scheerlinck J.P."/>
            <person name="Hofmann A."/>
            <person name="Sternberg P.W."/>
            <person name="Wang J."/>
            <person name="Gasser R.B."/>
        </authorList>
    </citation>
    <scope>NUCLEOTIDE SEQUENCE [LARGE SCALE GENOMIC DNA]</scope>
    <source>
        <strain evidence="1">DCEP-RM93M</strain>
    </source>
</reference>
<evidence type="ECO:0000313" key="2">
    <source>
        <dbReference type="Proteomes" id="UP000030764"/>
    </source>
</evidence>
<accession>A0A085LXC7</accession>
<evidence type="ECO:0000313" key="1">
    <source>
        <dbReference type="EMBL" id="KFD49623.1"/>
    </source>
</evidence>
<organism evidence="1 2">
    <name type="scientific">Trichuris suis</name>
    <name type="common">pig whipworm</name>
    <dbReference type="NCBI Taxonomy" id="68888"/>
    <lineage>
        <taxon>Eukaryota</taxon>
        <taxon>Metazoa</taxon>
        <taxon>Ecdysozoa</taxon>
        <taxon>Nematoda</taxon>
        <taxon>Enoplea</taxon>
        <taxon>Dorylaimia</taxon>
        <taxon>Trichinellida</taxon>
        <taxon>Trichuridae</taxon>
        <taxon>Trichuris</taxon>
    </lineage>
</organism>
<name>A0A085LXC7_9BILA</name>
<keyword evidence="2" id="KW-1185">Reference proteome</keyword>
<evidence type="ECO:0008006" key="3">
    <source>
        <dbReference type="Google" id="ProtNLM"/>
    </source>
</evidence>
<gene>
    <name evidence="1" type="ORF">M513_09455</name>
</gene>